<accession>A0A135IDB4</accession>
<evidence type="ECO:0008006" key="4">
    <source>
        <dbReference type="Google" id="ProtNLM"/>
    </source>
</evidence>
<dbReference type="OrthoDB" id="6399845at2"/>
<gene>
    <name evidence="2" type="ORF">ATN88_05635</name>
</gene>
<dbReference type="Proteomes" id="UP000070529">
    <property type="component" value="Unassembled WGS sequence"/>
</dbReference>
<keyword evidence="1" id="KW-0732">Signal</keyword>
<feature type="chain" id="PRO_5007465922" description="Outer membrane protein beta-barrel domain-containing protein" evidence="1">
    <location>
        <begin position="20"/>
        <end position="136"/>
    </location>
</feature>
<dbReference type="RefSeq" id="WP_067411917.1">
    <property type="nucleotide sequence ID" value="NZ_LNTY01000006.1"/>
</dbReference>
<evidence type="ECO:0000313" key="3">
    <source>
        <dbReference type="Proteomes" id="UP000070529"/>
    </source>
</evidence>
<name>A0A135IDB4_9GAMM</name>
<protein>
    <recommendedName>
        <fullName evidence="4">Outer membrane protein beta-barrel domain-containing protein</fullName>
    </recommendedName>
</protein>
<comment type="caution">
    <text evidence="2">The sequence shown here is derived from an EMBL/GenBank/DDBJ whole genome shotgun (WGS) entry which is preliminary data.</text>
</comment>
<organism evidence="2 3">
    <name type="scientific">Enterovibrio coralii</name>
    <dbReference type="NCBI Taxonomy" id="294935"/>
    <lineage>
        <taxon>Bacteria</taxon>
        <taxon>Pseudomonadati</taxon>
        <taxon>Pseudomonadota</taxon>
        <taxon>Gammaproteobacteria</taxon>
        <taxon>Vibrionales</taxon>
        <taxon>Vibrionaceae</taxon>
        <taxon>Enterovibrio</taxon>
    </lineage>
</organism>
<dbReference type="AlphaFoldDB" id="A0A135IDB4"/>
<dbReference type="STRING" id="294935.ATN88_05635"/>
<keyword evidence="3" id="KW-1185">Reference proteome</keyword>
<evidence type="ECO:0000256" key="1">
    <source>
        <dbReference type="SAM" id="SignalP"/>
    </source>
</evidence>
<evidence type="ECO:0000313" key="2">
    <source>
        <dbReference type="EMBL" id="KXF83452.1"/>
    </source>
</evidence>
<sequence>MKRILVALALMLPATSAFSQSFSAGVFLGTPMSGVTVSQANLRLSVGLDNFGVAIDGLWNLGDWLVRPELHPVYGYTGFQWVNDDVHEWGPRAGLGIAIPVGYGNAEFYGEAGSTWYWQEEAGFELEGMIGLRMHF</sequence>
<dbReference type="EMBL" id="LNTY01000006">
    <property type="protein sequence ID" value="KXF83452.1"/>
    <property type="molecule type" value="Genomic_DNA"/>
</dbReference>
<feature type="signal peptide" evidence="1">
    <location>
        <begin position="1"/>
        <end position="19"/>
    </location>
</feature>
<proteinExistence type="predicted"/>
<reference evidence="2 3" key="1">
    <citation type="submission" date="2015-11" db="EMBL/GenBank/DDBJ databases">
        <title>Genomic Taxonomy of the Vibrionaceae.</title>
        <authorList>
            <person name="Gomez-Gil B."/>
            <person name="Enciso-Ibarra J."/>
        </authorList>
    </citation>
    <scope>NUCLEOTIDE SEQUENCE [LARGE SCALE GENOMIC DNA]</scope>
    <source>
        <strain evidence="2 3">CAIM 912</strain>
    </source>
</reference>